<reference evidence="2 3" key="1">
    <citation type="submission" date="2024-06" db="EMBL/GenBank/DDBJ databases">
        <title>Genome of Rhodovulum iodosum, a marine photoferrotroph.</title>
        <authorList>
            <person name="Bianchini G."/>
            <person name="Nikeleit V."/>
            <person name="Kappler A."/>
            <person name="Bryce C."/>
            <person name="Sanchez-Baracaldo P."/>
        </authorList>
    </citation>
    <scope>NUCLEOTIDE SEQUENCE [LARGE SCALE GENOMIC DNA]</scope>
    <source>
        <strain evidence="2 3">UT/N1</strain>
    </source>
</reference>
<feature type="region of interest" description="Disordered" evidence="1">
    <location>
        <begin position="1"/>
        <end position="53"/>
    </location>
</feature>
<evidence type="ECO:0000313" key="3">
    <source>
        <dbReference type="Proteomes" id="UP001560019"/>
    </source>
</evidence>
<gene>
    <name evidence="2" type="ORF">Ga0609869_002527</name>
</gene>
<feature type="compositionally biased region" description="Basic and acidic residues" evidence="1">
    <location>
        <begin position="7"/>
        <end position="42"/>
    </location>
</feature>
<name>A0ABV3XVI7_9RHOB</name>
<organism evidence="2 3">
    <name type="scientific">Rhodovulum iodosum</name>
    <dbReference type="NCBI Taxonomy" id="68291"/>
    <lineage>
        <taxon>Bacteria</taxon>
        <taxon>Pseudomonadati</taxon>
        <taxon>Pseudomonadota</taxon>
        <taxon>Alphaproteobacteria</taxon>
        <taxon>Rhodobacterales</taxon>
        <taxon>Paracoccaceae</taxon>
        <taxon>Rhodovulum</taxon>
    </lineage>
</organism>
<sequence length="53" mass="6071">MASKDPIPPKRPDEERSDAPNRDKPKARPADRPDDHPDDRPRPPTPFDDWASI</sequence>
<dbReference type="RefSeq" id="WP_170168817.1">
    <property type="nucleotide sequence ID" value="NZ_JBEHHI010000002.1"/>
</dbReference>
<comment type="caution">
    <text evidence="2">The sequence shown here is derived from an EMBL/GenBank/DDBJ whole genome shotgun (WGS) entry which is preliminary data.</text>
</comment>
<dbReference type="Proteomes" id="UP001560019">
    <property type="component" value="Unassembled WGS sequence"/>
</dbReference>
<keyword evidence="3" id="KW-1185">Reference proteome</keyword>
<proteinExistence type="predicted"/>
<evidence type="ECO:0000313" key="2">
    <source>
        <dbReference type="EMBL" id="MEX5729174.1"/>
    </source>
</evidence>
<evidence type="ECO:0000256" key="1">
    <source>
        <dbReference type="SAM" id="MobiDB-lite"/>
    </source>
</evidence>
<protein>
    <submittedName>
        <fullName evidence="2">Uncharacterized protein</fullName>
    </submittedName>
</protein>
<accession>A0ABV3XVI7</accession>
<dbReference type="EMBL" id="JBEHHI010000002">
    <property type="protein sequence ID" value="MEX5729174.1"/>
    <property type="molecule type" value="Genomic_DNA"/>
</dbReference>